<accession>A0ACB8BN78</accession>
<name>A0ACB8BN78_9AGAM</name>
<gene>
    <name evidence="1" type="ORF">BV22DRAFT_1045929</name>
</gene>
<keyword evidence="2" id="KW-1185">Reference proteome</keyword>
<dbReference type="EMBL" id="MU266379">
    <property type="protein sequence ID" value="KAH7926658.1"/>
    <property type="molecule type" value="Genomic_DNA"/>
</dbReference>
<organism evidence="1 2">
    <name type="scientific">Leucogyrophana mollusca</name>
    <dbReference type="NCBI Taxonomy" id="85980"/>
    <lineage>
        <taxon>Eukaryota</taxon>
        <taxon>Fungi</taxon>
        <taxon>Dikarya</taxon>
        <taxon>Basidiomycota</taxon>
        <taxon>Agaricomycotina</taxon>
        <taxon>Agaricomycetes</taxon>
        <taxon>Agaricomycetidae</taxon>
        <taxon>Boletales</taxon>
        <taxon>Boletales incertae sedis</taxon>
        <taxon>Leucogyrophana</taxon>
    </lineage>
</organism>
<comment type="caution">
    <text evidence="1">The sequence shown here is derived from an EMBL/GenBank/DDBJ whole genome shotgun (WGS) entry which is preliminary data.</text>
</comment>
<evidence type="ECO:0000313" key="1">
    <source>
        <dbReference type="EMBL" id="KAH7926658.1"/>
    </source>
</evidence>
<proteinExistence type="predicted"/>
<dbReference type="Proteomes" id="UP000790709">
    <property type="component" value="Unassembled WGS sequence"/>
</dbReference>
<sequence length="300" mass="34099">MTKTKNAPIYGQLTKEQLLACTYGATIDPKNPQGIPAYTAAHNEDVQITLRADRSVPRSTYACSCKHDVSADQDYPEPEDSEEDSRHSEHDEYHLEEDQEDVHGNSDLQPDWDEEATLIALILDEEEEARTDDKASVVDRLRPAFEAQDRKAKQDIKDIILPVINSVKHAHSLVTQKIDPALLDGLDIFDRNSKMLEDYARREFDEVTAAYMKTKASSYQGELEVLFTQMDETFTEGDQVFKKFEDAVNPLVQRIRTCANSTPGDMERTISNGDKEIKALGTENKEKIKEKLLRSILEQY</sequence>
<evidence type="ECO:0000313" key="2">
    <source>
        <dbReference type="Proteomes" id="UP000790709"/>
    </source>
</evidence>
<protein>
    <submittedName>
        <fullName evidence="1">Uncharacterized protein</fullName>
    </submittedName>
</protein>
<reference evidence="1" key="1">
    <citation type="journal article" date="2021" name="New Phytol.">
        <title>Evolutionary innovations through gain and loss of genes in the ectomycorrhizal Boletales.</title>
        <authorList>
            <person name="Wu G."/>
            <person name="Miyauchi S."/>
            <person name="Morin E."/>
            <person name="Kuo A."/>
            <person name="Drula E."/>
            <person name="Varga T."/>
            <person name="Kohler A."/>
            <person name="Feng B."/>
            <person name="Cao Y."/>
            <person name="Lipzen A."/>
            <person name="Daum C."/>
            <person name="Hundley H."/>
            <person name="Pangilinan J."/>
            <person name="Johnson J."/>
            <person name="Barry K."/>
            <person name="LaButti K."/>
            <person name="Ng V."/>
            <person name="Ahrendt S."/>
            <person name="Min B."/>
            <person name="Choi I.G."/>
            <person name="Park H."/>
            <person name="Plett J.M."/>
            <person name="Magnuson J."/>
            <person name="Spatafora J.W."/>
            <person name="Nagy L.G."/>
            <person name="Henrissat B."/>
            <person name="Grigoriev I.V."/>
            <person name="Yang Z.L."/>
            <person name="Xu J."/>
            <person name="Martin F.M."/>
        </authorList>
    </citation>
    <scope>NUCLEOTIDE SEQUENCE</scope>
    <source>
        <strain evidence="1">KUC20120723A-06</strain>
    </source>
</reference>